<evidence type="ECO:0000313" key="4">
    <source>
        <dbReference type="Proteomes" id="UP001154922"/>
    </source>
</evidence>
<feature type="non-terminal residue" evidence="3">
    <location>
        <position position="72"/>
    </location>
</feature>
<evidence type="ECO:0000313" key="3">
    <source>
        <dbReference type="EMBL" id="MCD7037277.1"/>
    </source>
</evidence>
<evidence type="ECO:0000256" key="1">
    <source>
        <dbReference type="ARBA" id="ARBA00022630"/>
    </source>
</evidence>
<dbReference type="SUPFAM" id="SSF51395">
    <property type="entry name" value="FMN-linked oxidoreductases"/>
    <property type="match status" value="1"/>
</dbReference>
<evidence type="ECO:0000256" key="2">
    <source>
        <dbReference type="ARBA" id="ARBA00023002"/>
    </source>
</evidence>
<reference evidence="3 4" key="1">
    <citation type="journal article" date="2022" name="Int. J. Syst. Evol. Microbiol.">
        <title>Pseudomonas petroselini sp. nov., a pathogen causing bacterial rot of parsley in Japan.</title>
        <authorList>
            <person name="Sawada H."/>
            <person name="Fujikawa T."/>
            <person name="Osada S."/>
            <person name="Satou M."/>
        </authorList>
    </citation>
    <scope>NUCLEOTIDE SEQUENCE [LARGE SCALE GENOMIC DNA]</scope>
    <source>
        <strain evidence="3 4">MAFF 311096</strain>
    </source>
</reference>
<keyword evidence="4" id="KW-1185">Reference proteome</keyword>
<keyword evidence="2" id="KW-0560">Oxidoreductase</keyword>
<dbReference type="InterPro" id="IPR013785">
    <property type="entry name" value="Aldolase_TIM"/>
</dbReference>
<dbReference type="PANTHER" id="PTHR43656">
    <property type="entry name" value="BINDING OXIDOREDUCTASE, PUTATIVE (AFU_ORTHOLOGUE AFUA_2G08260)-RELATED"/>
    <property type="match status" value="1"/>
</dbReference>
<comment type="caution">
    <text evidence="3">The sequence shown here is derived from an EMBL/GenBank/DDBJ whole genome shotgun (WGS) entry which is preliminary data.</text>
</comment>
<dbReference type="Proteomes" id="UP001154922">
    <property type="component" value="Unassembled WGS sequence"/>
</dbReference>
<dbReference type="InterPro" id="IPR051799">
    <property type="entry name" value="NADH_flavin_oxidoreductase"/>
</dbReference>
<proteinExistence type="predicted"/>
<name>A0ABS8QSA1_9PSED</name>
<protein>
    <submittedName>
        <fullName evidence="3">NADH oxidase</fullName>
    </submittedName>
</protein>
<reference evidence="3 4" key="2">
    <citation type="journal article" date="2023" name="Plant Pathol.">
        <title>Dismantling and reorganizing Pseudomonas marginalis sensu#lato.</title>
        <authorList>
            <person name="Sawada H."/>
            <person name="Fujikawa T."/>
            <person name="Satou M."/>
        </authorList>
    </citation>
    <scope>NUCLEOTIDE SEQUENCE [LARGE SCALE GENOMIC DNA]</scope>
    <source>
        <strain evidence="3 4">MAFF 311096</strain>
    </source>
</reference>
<keyword evidence="1" id="KW-0285">Flavoprotein</keyword>
<dbReference type="EMBL" id="JAJOZI010000009">
    <property type="protein sequence ID" value="MCD7037277.1"/>
    <property type="molecule type" value="Genomic_DNA"/>
</dbReference>
<accession>A0ABS8QSA1</accession>
<dbReference type="Gene3D" id="3.20.20.70">
    <property type="entry name" value="Aldolase class I"/>
    <property type="match status" value="1"/>
</dbReference>
<gene>
    <name evidence="3" type="ORF">LRQ20_02815</name>
</gene>
<organism evidence="3 4">
    <name type="scientific">Pseudomonas petroselini</name>
    <dbReference type="NCBI Taxonomy" id="2899822"/>
    <lineage>
        <taxon>Bacteria</taxon>
        <taxon>Pseudomonadati</taxon>
        <taxon>Pseudomonadota</taxon>
        <taxon>Gammaproteobacteria</taxon>
        <taxon>Pseudomonadales</taxon>
        <taxon>Pseudomonadaceae</taxon>
        <taxon>Pseudomonas</taxon>
    </lineage>
</organism>
<sequence>MTASSPEENLLNRPLYLPNGSAIRNRLAKAAMSETLGTYNNHPTLKLVELYRRWSASGIGLLITGNVMIDRR</sequence>
<dbReference type="PANTHER" id="PTHR43656:SF2">
    <property type="entry name" value="BINDING OXIDOREDUCTASE, PUTATIVE (AFU_ORTHOLOGUE AFUA_2G08260)-RELATED"/>
    <property type="match status" value="1"/>
</dbReference>